<organism evidence="2 3">
    <name type="scientific">Ktedonospora formicarum</name>
    <dbReference type="NCBI Taxonomy" id="2778364"/>
    <lineage>
        <taxon>Bacteria</taxon>
        <taxon>Bacillati</taxon>
        <taxon>Chloroflexota</taxon>
        <taxon>Ktedonobacteria</taxon>
        <taxon>Ktedonobacterales</taxon>
        <taxon>Ktedonobacteraceae</taxon>
        <taxon>Ktedonospora</taxon>
    </lineage>
</organism>
<proteinExistence type="predicted"/>
<gene>
    <name evidence="2" type="ORF">KSX_13790</name>
</gene>
<evidence type="ECO:0000313" key="2">
    <source>
        <dbReference type="EMBL" id="GHO43216.1"/>
    </source>
</evidence>
<keyword evidence="1" id="KW-0472">Membrane</keyword>
<dbReference type="EMBL" id="BNJF01000001">
    <property type="protein sequence ID" value="GHO43216.1"/>
    <property type="molecule type" value="Genomic_DNA"/>
</dbReference>
<evidence type="ECO:0000256" key="1">
    <source>
        <dbReference type="SAM" id="Phobius"/>
    </source>
</evidence>
<keyword evidence="3" id="KW-1185">Reference proteome</keyword>
<comment type="caution">
    <text evidence="2">The sequence shown here is derived from an EMBL/GenBank/DDBJ whole genome shotgun (WGS) entry which is preliminary data.</text>
</comment>
<keyword evidence="1" id="KW-1133">Transmembrane helix</keyword>
<sequence>MPNHQREATTLPMPPIDKFIGKVRAPSQIPSISSATVHVAAAQEQGLLSPARRRENSNASDAQHASLSSLVAASMPFRSMQFKTLPLYLLQQSTAFGIIIVGLVFLLLLTVGMLLTMLLLGHAR</sequence>
<feature type="transmembrane region" description="Helical" evidence="1">
    <location>
        <begin position="95"/>
        <end position="120"/>
    </location>
</feature>
<name>A0A8J3HWC0_9CHLR</name>
<keyword evidence="1" id="KW-0812">Transmembrane</keyword>
<dbReference type="AlphaFoldDB" id="A0A8J3HWC0"/>
<dbReference type="Proteomes" id="UP000612362">
    <property type="component" value="Unassembled WGS sequence"/>
</dbReference>
<evidence type="ECO:0000313" key="3">
    <source>
        <dbReference type="Proteomes" id="UP000612362"/>
    </source>
</evidence>
<protein>
    <recommendedName>
        <fullName evidence="4">Transmembrane protein</fullName>
    </recommendedName>
</protein>
<evidence type="ECO:0008006" key="4">
    <source>
        <dbReference type="Google" id="ProtNLM"/>
    </source>
</evidence>
<accession>A0A8J3HWC0</accession>
<reference evidence="2" key="1">
    <citation type="submission" date="2020-10" db="EMBL/GenBank/DDBJ databases">
        <title>Taxonomic study of unclassified bacteria belonging to the class Ktedonobacteria.</title>
        <authorList>
            <person name="Yabe S."/>
            <person name="Wang C.M."/>
            <person name="Zheng Y."/>
            <person name="Sakai Y."/>
            <person name="Cavaletti L."/>
            <person name="Monciardini P."/>
            <person name="Donadio S."/>
        </authorList>
    </citation>
    <scope>NUCLEOTIDE SEQUENCE</scope>
    <source>
        <strain evidence="2">SOSP1-1</strain>
    </source>
</reference>